<comment type="caution">
    <text evidence="2">The sequence shown here is derived from an EMBL/GenBank/DDBJ whole genome shotgun (WGS) entry which is preliminary data.</text>
</comment>
<dbReference type="PROSITE" id="PS00409">
    <property type="entry name" value="PROKAR_NTER_METHYL"/>
    <property type="match status" value="1"/>
</dbReference>
<keyword evidence="1" id="KW-0472">Membrane</keyword>
<evidence type="ECO:0000313" key="2">
    <source>
        <dbReference type="EMBL" id="OGZ83607.1"/>
    </source>
</evidence>
<evidence type="ECO:0008006" key="4">
    <source>
        <dbReference type="Google" id="ProtNLM"/>
    </source>
</evidence>
<dbReference type="AlphaFoldDB" id="A0A1G2J9D4"/>
<dbReference type="Proteomes" id="UP000177751">
    <property type="component" value="Unassembled WGS sequence"/>
</dbReference>
<feature type="transmembrane region" description="Helical" evidence="1">
    <location>
        <begin position="12"/>
        <end position="38"/>
    </location>
</feature>
<keyword evidence="1" id="KW-0812">Transmembrane</keyword>
<dbReference type="STRING" id="1802229.A2401_01925"/>
<dbReference type="NCBIfam" id="TIGR02532">
    <property type="entry name" value="IV_pilin_GFxxxE"/>
    <property type="match status" value="1"/>
</dbReference>
<dbReference type="InterPro" id="IPR012902">
    <property type="entry name" value="N_methyl_site"/>
</dbReference>
<reference evidence="2 3" key="1">
    <citation type="journal article" date="2016" name="Nat. Commun.">
        <title>Thousands of microbial genomes shed light on interconnected biogeochemical processes in an aquifer system.</title>
        <authorList>
            <person name="Anantharaman K."/>
            <person name="Brown C.T."/>
            <person name="Hug L.A."/>
            <person name="Sharon I."/>
            <person name="Castelle C.J."/>
            <person name="Probst A.J."/>
            <person name="Thomas B.C."/>
            <person name="Singh A."/>
            <person name="Wilkins M.J."/>
            <person name="Karaoz U."/>
            <person name="Brodie E.L."/>
            <person name="Williams K.H."/>
            <person name="Hubbard S.S."/>
            <person name="Banfield J.F."/>
        </authorList>
    </citation>
    <scope>NUCLEOTIDE SEQUENCE [LARGE SCALE GENOMIC DNA]</scope>
</reference>
<proteinExistence type="predicted"/>
<evidence type="ECO:0000313" key="3">
    <source>
        <dbReference type="Proteomes" id="UP000177751"/>
    </source>
</evidence>
<evidence type="ECO:0000256" key="1">
    <source>
        <dbReference type="SAM" id="Phobius"/>
    </source>
</evidence>
<gene>
    <name evidence="2" type="ORF">A2401_01925</name>
</gene>
<accession>A0A1G2J9D4</accession>
<name>A0A1G2J9D4_9BACT</name>
<sequence>MTGIKIKNKGFTLVELVVAMAVFLFIIGAAITVFLSIIQHQKTVLQEQKVLNQLSYAMEHMSKALRMAKKAETEDSACITTDPPLCAETFGCAYMFTKYDMVLGYPKGVKFINQSDSNACTEFYLEGKVLYEVKDGGLAVALTSEDLNINSIRFSAKGGQYGAPGYNYPIQPEVTFRLNVQISEGEQERVFQTTVSQRNLFK</sequence>
<organism evidence="2 3">
    <name type="scientific">Candidatus Staskawiczbacteria bacterium RIFOXYC1_FULL_38_18</name>
    <dbReference type="NCBI Taxonomy" id="1802229"/>
    <lineage>
        <taxon>Bacteria</taxon>
        <taxon>Candidatus Staskawicziibacteriota</taxon>
    </lineage>
</organism>
<keyword evidence="1" id="KW-1133">Transmembrane helix</keyword>
<protein>
    <recommendedName>
        <fullName evidence="4">Prepilin-type N-terminal cleavage/methylation domain-containing protein</fullName>
    </recommendedName>
</protein>
<dbReference type="EMBL" id="MHPP01000031">
    <property type="protein sequence ID" value="OGZ83607.1"/>
    <property type="molecule type" value="Genomic_DNA"/>
</dbReference>
<dbReference type="Pfam" id="PF07963">
    <property type="entry name" value="N_methyl"/>
    <property type="match status" value="1"/>
</dbReference>